<evidence type="ECO:0000313" key="2">
    <source>
        <dbReference type="EMBL" id="RYR34778.1"/>
    </source>
</evidence>
<comment type="caution">
    <text evidence="2">The sequence shown here is derived from an EMBL/GenBank/DDBJ whole genome shotgun (WGS) entry which is preliminary data.</text>
</comment>
<dbReference type="EMBL" id="SDMP01000010">
    <property type="protein sequence ID" value="RYR34778.1"/>
    <property type="molecule type" value="Genomic_DNA"/>
</dbReference>
<dbReference type="PANTHER" id="PTHR10492:SF101">
    <property type="entry name" value="ATP-DEPENDENT DNA HELICASE"/>
    <property type="match status" value="1"/>
</dbReference>
<dbReference type="STRING" id="3818.A0A445B7X2"/>
<name>A0A445B7X2_ARAHY</name>
<feature type="domain" description="DNA helicase Pif1-like 2B" evidence="1">
    <location>
        <begin position="167"/>
        <end position="212"/>
    </location>
</feature>
<reference evidence="2 3" key="1">
    <citation type="submission" date="2019-01" db="EMBL/GenBank/DDBJ databases">
        <title>Sequencing of cultivated peanut Arachis hypogaea provides insights into genome evolution and oil improvement.</title>
        <authorList>
            <person name="Chen X."/>
        </authorList>
    </citation>
    <scope>NUCLEOTIDE SEQUENCE [LARGE SCALE GENOMIC DNA]</scope>
    <source>
        <strain evidence="3">cv. Fuhuasheng</strain>
        <tissue evidence="2">Leaves</tissue>
    </source>
</reference>
<proteinExistence type="predicted"/>
<dbReference type="AlphaFoldDB" id="A0A445B7X2"/>
<dbReference type="InterPro" id="IPR049163">
    <property type="entry name" value="Pif1-like_2B_dom"/>
</dbReference>
<organism evidence="2 3">
    <name type="scientific">Arachis hypogaea</name>
    <name type="common">Peanut</name>
    <dbReference type="NCBI Taxonomy" id="3818"/>
    <lineage>
        <taxon>Eukaryota</taxon>
        <taxon>Viridiplantae</taxon>
        <taxon>Streptophyta</taxon>
        <taxon>Embryophyta</taxon>
        <taxon>Tracheophyta</taxon>
        <taxon>Spermatophyta</taxon>
        <taxon>Magnoliopsida</taxon>
        <taxon>eudicotyledons</taxon>
        <taxon>Gunneridae</taxon>
        <taxon>Pentapetalae</taxon>
        <taxon>rosids</taxon>
        <taxon>fabids</taxon>
        <taxon>Fabales</taxon>
        <taxon>Fabaceae</taxon>
        <taxon>Papilionoideae</taxon>
        <taxon>50 kb inversion clade</taxon>
        <taxon>dalbergioids sensu lato</taxon>
        <taxon>Dalbergieae</taxon>
        <taxon>Pterocarpus clade</taxon>
        <taxon>Arachis</taxon>
    </lineage>
</organism>
<gene>
    <name evidence="2" type="ORF">Ahy_A10g049794</name>
</gene>
<keyword evidence="3" id="KW-1185">Reference proteome</keyword>
<dbReference type="SUPFAM" id="SSF52540">
    <property type="entry name" value="P-loop containing nucleoside triphosphate hydrolases"/>
    <property type="match status" value="1"/>
</dbReference>
<dbReference type="PANTHER" id="PTHR10492">
    <property type="match status" value="1"/>
</dbReference>
<dbReference type="Proteomes" id="UP000289738">
    <property type="component" value="Chromosome A10"/>
</dbReference>
<dbReference type="Pfam" id="PF21530">
    <property type="entry name" value="Pif1_2B_dom"/>
    <property type="match status" value="1"/>
</dbReference>
<protein>
    <recommendedName>
        <fullName evidence="1">DNA helicase Pif1-like 2B domain-containing protein</fullName>
    </recommendedName>
</protein>
<evidence type="ECO:0000259" key="1">
    <source>
        <dbReference type="Pfam" id="PF21530"/>
    </source>
</evidence>
<accession>A0A445B7X2</accession>
<evidence type="ECO:0000313" key="3">
    <source>
        <dbReference type="Proteomes" id="UP000289738"/>
    </source>
</evidence>
<dbReference type="InterPro" id="IPR027417">
    <property type="entry name" value="P-loop_NTPase"/>
</dbReference>
<sequence length="276" mass="31496">MMSKFCFEVLDKTTRDLLSKAHNFPLEHFEILNLTKNIWLQSMSPHSGIEDLRQFAEWILQVGNGISEGTSNGTNLIQIPFEFLITDYNDLIQAIVKASYSYYIANLANEYHLKGRAILAPTINAIDKVNDYMTTMNNNECKTYVSSNKCLPNKGSNEIKGIHTSGFLVTIKYSGVPNHELKLKVGCPVMLIRNIDHSSGIFNGTRLIMTRLRDKVIKAKLLNSNNQRQSRDHIELLLKKLVFTHNQLYVVISRVTNDENTTEIENVVYPEVFKNL</sequence>